<evidence type="ECO:0000313" key="3">
    <source>
        <dbReference type="Proteomes" id="UP000598488"/>
    </source>
</evidence>
<reference evidence="2 3" key="1">
    <citation type="submission" date="2020-12" db="EMBL/GenBank/DDBJ databases">
        <title>Comparative genome analysis of fungal antagonists Marinomonas ostreistagni 398 and M. spartinae 468.</title>
        <authorList>
            <person name="Fields J.L."/>
            <person name="Mavrodi O.V."/>
            <person name="Biber P.D."/>
            <person name="Indest K.J."/>
            <person name="Mavrodi D.V."/>
        </authorList>
    </citation>
    <scope>NUCLEOTIDE SEQUENCE [LARGE SCALE GENOMIC DNA]</scope>
    <source>
        <strain evidence="2 3">USM7</strain>
    </source>
</reference>
<keyword evidence="1" id="KW-1133">Transmembrane helix</keyword>
<keyword evidence="1" id="KW-0472">Membrane</keyword>
<keyword evidence="3" id="KW-1185">Reference proteome</keyword>
<dbReference type="Proteomes" id="UP000598488">
    <property type="component" value="Unassembled WGS sequence"/>
</dbReference>
<evidence type="ECO:0000256" key="1">
    <source>
        <dbReference type="SAM" id="Phobius"/>
    </source>
</evidence>
<organism evidence="2 3">
    <name type="scientific">Marinomonas ostreistagni</name>
    <dbReference type="NCBI Taxonomy" id="359209"/>
    <lineage>
        <taxon>Bacteria</taxon>
        <taxon>Pseudomonadati</taxon>
        <taxon>Pseudomonadota</taxon>
        <taxon>Gammaproteobacteria</taxon>
        <taxon>Oceanospirillales</taxon>
        <taxon>Oceanospirillaceae</taxon>
        <taxon>Marinomonas</taxon>
    </lineage>
</organism>
<sequence length="179" mass="19948">MQPTQALISLRLVTRIAAVVILSAVAIGFFLPSDYKIERSIQVPNEQYDLLQERLYNPKAWSQWMYIESGNLILQDDADTLSSDVRYLIQYQDASTKQGELNIISVTSDSIRFLVKPNQKTKPIPNVLNIHENANGEVQLDWVIEGELDAGFLGPYLALFANNIAGSNIEKSLSALAGH</sequence>
<accession>A0ABS0Z7C9</accession>
<keyword evidence="1" id="KW-0812">Transmembrane</keyword>
<dbReference type="EMBL" id="JAEMUH010000002">
    <property type="protein sequence ID" value="MBJ7549544.1"/>
    <property type="molecule type" value="Genomic_DNA"/>
</dbReference>
<protein>
    <recommendedName>
        <fullName evidence="4">Polyketide cyclase</fullName>
    </recommendedName>
</protein>
<name>A0ABS0Z7C9_9GAMM</name>
<dbReference type="RefSeq" id="WP_199460773.1">
    <property type="nucleotide sequence ID" value="NZ_JAEMUH010000002.1"/>
</dbReference>
<feature type="transmembrane region" description="Helical" evidence="1">
    <location>
        <begin position="12"/>
        <end position="31"/>
    </location>
</feature>
<comment type="caution">
    <text evidence="2">The sequence shown here is derived from an EMBL/GenBank/DDBJ whole genome shotgun (WGS) entry which is preliminary data.</text>
</comment>
<evidence type="ECO:0008006" key="4">
    <source>
        <dbReference type="Google" id="ProtNLM"/>
    </source>
</evidence>
<proteinExistence type="predicted"/>
<evidence type="ECO:0000313" key="2">
    <source>
        <dbReference type="EMBL" id="MBJ7549544.1"/>
    </source>
</evidence>
<gene>
    <name evidence="2" type="ORF">JHD44_02530</name>
</gene>